<keyword evidence="2" id="KW-0614">Plasmid</keyword>
<dbReference type="EMBL" id="LC735414">
    <property type="protein sequence ID" value="BDT39564.1"/>
    <property type="molecule type" value="Genomic_DNA"/>
</dbReference>
<dbReference type="RefSeq" id="WP_323451923.1">
    <property type="nucleotide sequence ID" value="NZ_LC735414.1"/>
</dbReference>
<reference evidence="2 3" key="1">
    <citation type="submission" date="2022-10" db="EMBL/GenBank/DDBJ databases">
        <title>Draft genome sequence of Streptomyces sp. YSPA8.</title>
        <authorList>
            <person name="Moriuchi R."/>
            <person name="Dohra H."/>
            <person name="Yamamura H."/>
            <person name="Kodani S."/>
        </authorList>
    </citation>
    <scope>NUCLEOTIDE SEQUENCE [LARGE SCALE GENOMIC DNA]</scope>
    <source>
        <strain evidence="2 3">YSPA8</strain>
        <plasmid evidence="2 3">pYSPA8-1</plasmid>
    </source>
</reference>
<evidence type="ECO:0000313" key="2">
    <source>
        <dbReference type="EMBL" id="BDT39564.1"/>
    </source>
</evidence>
<accession>A0AA86MG73</accession>
<feature type="compositionally biased region" description="Basic and acidic residues" evidence="1">
    <location>
        <begin position="336"/>
        <end position="348"/>
    </location>
</feature>
<geneLocation type="plasmid" evidence="2 3">
    <name>pYSPA8-1</name>
</geneLocation>
<keyword evidence="3" id="KW-1185">Reference proteome</keyword>
<dbReference type="Proteomes" id="UP001291653">
    <property type="component" value="Plasmid pYSPA8-1"/>
</dbReference>
<gene>
    <name evidence="2" type="ORF">SYYSPA8_37230</name>
</gene>
<evidence type="ECO:0000256" key="1">
    <source>
        <dbReference type="SAM" id="MobiDB-lite"/>
    </source>
</evidence>
<dbReference type="AlphaFoldDB" id="A0AA86MG73"/>
<evidence type="ECO:0000313" key="3">
    <source>
        <dbReference type="Proteomes" id="UP001291653"/>
    </source>
</evidence>
<sequence>MASEKRILTEAEVGPEVYNALGPAGFNRDGTRAAWTEEEKRRAWTARGEVVNLGGFLYDVQGLSWSCTIDGAPGLCEAWSAYRLPRSHFYIRHAANNGDHVNDGESLPSRDKALALVAKEAARRTLARQAWERHPYTEVPVPFATEIQVRELEPGYWELHAFGHRWRRWNPDRPKGGGPYPAGAELMGTARPPSGYLHHNREWEKHNHLERGYGLHGALTAGTMRLLGATRPDSDCAMCEPGPAWGRHRERKVRVGLDGHERVDEVLCLGHLAQFLLPWRLESLGYRLLGAPTERWREMLHGWIFELTREGDDVSLVRTRLRRRWMAHLRQQGRVEKARRETQARRAEQVQGELFPAD</sequence>
<name>A0AA86MG73_9ACTN</name>
<feature type="region of interest" description="Disordered" evidence="1">
    <location>
        <begin position="336"/>
        <end position="358"/>
    </location>
</feature>
<protein>
    <submittedName>
        <fullName evidence="2">Uncharacterized protein</fullName>
    </submittedName>
</protein>
<organism evidence="2 3">
    <name type="scientific">Streptomyces yaizuensis</name>
    <dbReference type="NCBI Taxonomy" id="2989713"/>
    <lineage>
        <taxon>Bacteria</taxon>
        <taxon>Bacillati</taxon>
        <taxon>Actinomycetota</taxon>
        <taxon>Actinomycetes</taxon>
        <taxon>Kitasatosporales</taxon>
        <taxon>Streptomycetaceae</taxon>
        <taxon>Streptomyces</taxon>
    </lineage>
</organism>
<proteinExistence type="predicted"/>